<comment type="caution">
    <text evidence="1">The sequence shown here is derived from an EMBL/GenBank/DDBJ whole genome shotgun (WGS) entry which is preliminary data.</text>
</comment>
<accession>A0ABQ9FF27</accession>
<organism evidence="1 2">
    <name type="scientific">Tegillarca granosa</name>
    <name type="common">Malaysian cockle</name>
    <name type="synonym">Anadara granosa</name>
    <dbReference type="NCBI Taxonomy" id="220873"/>
    <lineage>
        <taxon>Eukaryota</taxon>
        <taxon>Metazoa</taxon>
        <taxon>Spiralia</taxon>
        <taxon>Lophotrochozoa</taxon>
        <taxon>Mollusca</taxon>
        <taxon>Bivalvia</taxon>
        <taxon>Autobranchia</taxon>
        <taxon>Pteriomorphia</taxon>
        <taxon>Arcoida</taxon>
        <taxon>Arcoidea</taxon>
        <taxon>Arcidae</taxon>
        <taxon>Tegillarca</taxon>
    </lineage>
</organism>
<sequence>GGDPSCFRHGAPCGGEPKGRSWSGNYEGGSHAFIKWQQNFNHYEVGYPGYMDIAIAPENSSNFQVLAIIQDEYVFAQDHQQNYSVSVVIPRISCDSCTLRARYNSHKPGESIFYQCSDIRIYVLSEKQKSLKKQKQKTIPPAKHPDFKEFHKSLDFLH</sequence>
<keyword evidence="2" id="KW-1185">Reference proteome</keyword>
<proteinExistence type="predicted"/>
<dbReference type="PANTHER" id="PTHR37916">
    <property type="entry name" value="CHITIN-BINDING TYPE-4 DOMAIN-CONTAINING PROTEIN"/>
    <property type="match status" value="1"/>
</dbReference>
<dbReference type="Proteomes" id="UP001217089">
    <property type="component" value="Unassembled WGS sequence"/>
</dbReference>
<protein>
    <submittedName>
        <fullName evidence="1">Uncharacterized protein</fullName>
    </submittedName>
</protein>
<reference evidence="1 2" key="1">
    <citation type="submission" date="2022-12" db="EMBL/GenBank/DDBJ databases">
        <title>Chromosome-level genome of Tegillarca granosa.</title>
        <authorList>
            <person name="Kim J."/>
        </authorList>
    </citation>
    <scope>NUCLEOTIDE SEQUENCE [LARGE SCALE GENOMIC DNA]</scope>
    <source>
        <strain evidence="1">Teg-2019</strain>
        <tissue evidence="1">Adductor muscle</tissue>
    </source>
</reference>
<feature type="non-terminal residue" evidence="1">
    <location>
        <position position="1"/>
    </location>
</feature>
<evidence type="ECO:0000313" key="1">
    <source>
        <dbReference type="EMBL" id="KAJ8314816.1"/>
    </source>
</evidence>
<name>A0ABQ9FF27_TEGGR</name>
<dbReference type="EMBL" id="JARBDR010000337">
    <property type="protein sequence ID" value="KAJ8314816.1"/>
    <property type="molecule type" value="Genomic_DNA"/>
</dbReference>
<evidence type="ECO:0000313" key="2">
    <source>
        <dbReference type="Proteomes" id="UP001217089"/>
    </source>
</evidence>
<gene>
    <name evidence="1" type="ORF">KUTeg_006966</name>
</gene>
<dbReference type="PANTHER" id="PTHR37916:SF2">
    <property type="entry name" value="CHITIN-BINDING TYPE-4 DOMAIN-CONTAINING PROTEIN"/>
    <property type="match status" value="1"/>
</dbReference>